<reference evidence="1" key="1">
    <citation type="journal article" date="2023" name="IScience">
        <title>Live-bearing cockroach genome reveals convergent evolutionary mechanisms linked to viviparity in insects and beyond.</title>
        <authorList>
            <person name="Fouks B."/>
            <person name="Harrison M.C."/>
            <person name="Mikhailova A.A."/>
            <person name="Marchal E."/>
            <person name="English S."/>
            <person name="Carruthers M."/>
            <person name="Jennings E.C."/>
            <person name="Chiamaka E.L."/>
            <person name="Frigard R.A."/>
            <person name="Pippel M."/>
            <person name="Attardo G.M."/>
            <person name="Benoit J.B."/>
            <person name="Bornberg-Bauer E."/>
            <person name="Tobe S.S."/>
        </authorList>
    </citation>
    <scope>NUCLEOTIDE SEQUENCE</scope>
    <source>
        <strain evidence="1">Stay&amp;Tobe</strain>
    </source>
</reference>
<dbReference type="Gene3D" id="2.30.29.30">
    <property type="entry name" value="Pleckstrin-homology domain (PH domain)/Phosphotyrosine-binding domain (PTB)"/>
    <property type="match status" value="1"/>
</dbReference>
<feature type="non-terminal residue" evidence="1">
    <location>
        <position position="1"/>
    </location>
</feature>
<accession>A0AAD7ZWP2</accession>
<evidence type="ECO:0000313" key="2">
    <source>
        <dbReference type="Proteomes" id="UP001233999"/>
    </source>
</evidence>
<name>A0AAD7ZWP2_DIPPU</name>
<dbReference type="InterPro" id="IPR011993">
    <property type="entry name" value="PH-like_dom_sf"/>
</dbReference>
<comment type="caution">
    <text evidence="1">The sequence shown here is derived from an EMBL/GenBank/DDBJ whole genome shotgun (WGS) entry which is preliminary data.</text>
</comment>
<organism evidence="1 2">
    <name type="scientific">Diploptera punctata</name>
    <name type="common">Pacific beetle cockroach</name>
    <dbReference type="NCBI Taxonomy" id="6984"/>
    <lineage>
        <taxon>Eukaryota</taxon>
        <taxon>Metazoa</taxon>
        <taxon>Ecdysozoa</taxon>
        <taxon>Arthropoda</taxon>
        <taxon>Hexapoda</taxon>
        <taxon>Insecta</taxon>
        <taxon>Pterygota</taxon>
        <taxon>Neoptera</taxon>
        <taxon>Polyneoptera</taxon>
        <taxon>Dictyoptera</taxon>
        <taxon>Blattodea</taxon>
        <taxon>Blaberoidea</taxon>
        <taxon>Blaberidae</taxon>
        <taxon>Diplopterinae</taxon>
        <taxon>Diploptera</taxon>
    </lineage>
</organism>
<evidence type="ECO:0000313" key="1">
    <source>
        <dbReference type="EMBL" id="KAJ9588274.1"/>
    </source>
</evidence>
<feature type="non-terminal residue" evidence="1">
    <location>
        <position position="165"/>
    </location>
</feature>
<keyword evidence="2" id="KW-1185">Reference proteome</keyword>
<protein>
    <submittedName>
        <fullName evidence="1">Uncharacterized protein</fullName>
    </submittedName>
</protein>
<gene>
    <name evidence="1" type="ORF">L9F63_018362</name>
</gene>
<dbReference type="EMBL" id="JASPKZ010005696">
    <property type="protein sequence ID" value="KAJ9588274.1"/>
    <property type="molecule type" value="Genomic_DNA"/>
</dbReference>
<proteinExistence type="predicted"/>
<dbReference type="AlphaFoldDB" id="A0AAD7ZWP2"/>
<sequence>DQATEVILTLGQAFEVAYQMALRDQFSGSRGSGVGHMRSQSATHIMAPPSVSLSGTNSSGQQINHSRSLSVNEIKVNGQASGVEVDEEQLYPGPLNGFTFTGRAARSSSALSINRWPYMGRRRFVYSINRRKVEQNQLRTAIPASVREIIIGVDEVKSQNFAPVL</sequence>
<reference evidence="1" key="2">
    <citation type="submission" date="2023-05" db="EMBL/GenBank/DDBJ databases">
        <authorList>
            <person name="Fouks B."/>
        </authorList>
    </citation>
    <scope>NUCLEOTIDE SEQUENCE</scope>
    <source>
        <strain evidence="1">Stay&amp;Tobe</strain>
        <tissue evidence="1">Testes</tissue>
    </source>
</reference>
<dbReference type="Proteomes" id="UP001233999">
    <property type="component" value="Unassembled WGS sequence"/>
</dbReference>